<protein>
    <submittedName>
        <fullName evidence="2">Uncharacterized protein</fullName>
    </submittedName>
</protein>
<organism evidence="2">
    <name type="scientific">marine sediment metagenome</name>
    <dbReference type="NCBI Taxonomy" id="412755"/>
    <lineage>
        <taxon>unclassified sequences</taxon>
        <taxon>metagenomes</taxon>
        <taxon>ecological metagenomes</taxon>
    </lineage>
</organism>
<comment type="caution">
    <text evidence="2">The sequence shown here is derived from an EMBL/GenBank/DDBJ whole genome shotgun (WGS) entry which is preliminary data.</text>
</comment>
<name>A0A0F9T9K4_9ZZZZ</name>
<dbReference type="EMBL" id="LAZR01000302">
    <property type="protein sequence ID" value="KKN75854.1"/>
    <property type="molecule type" value="Genomic_DNA"/>
</dbReference>
<dbReference type="AlphaFoldDB" id="A0A0F9T9K4"/>
<dbReference type="InterPro" id="IPR038996">
    <property type="entry name" value="Gp14"/>
</dbReference>
<sequence length="215" mass="22522">MGALFTAFGQIKEGQIAEAQGKFAKQIGERNLAAARANQRALNDAAEANAAALNRQAKAEEDAAAVEEQRVSRKGKIVQAAQRALVGKSGIGLAGATLSLLTDTAFQFFLDRNLTLRRGLIRSRELKQAAAFEIFKGKVLGRQELFRGQLSLARGQFAFTLGKQAKQLSYIKAGGTILGTASPSPQFAAFSSGVSPGGAATATGRTSSGGFIFGK</sequence>
<keyword evidence="1" id="KW-0175">Coiled coil</keyword>
<gene>
    <name evidence="2" type="ORF">LCGC14_0375620</name>
</gene>
<accession>A0A0F9T9K4</accession>
<dbReference type="Pfam" id="PF24072">
    <property type="entry name" value="T7_gp14"/>
    <property type="match status" value="1"/>
</dbReference>
<evidence type="ECO:0000313" key="2">
    <source>
        <dbReference type="EMBL" id="KKN75854.1"/>
    </source>
</evidence>
<proteinExistence type="predicted"/>
<feature type="coiled-coil region" evidence="1">
    <location>
        <begin position="36"/>
        <end position="70"/>
    </location>
</feature>
<evidence type="ECO:0000256" key="1">
    <source>
        <dbReference type="SAM" id="Coils"/>
    </source>
</evidence>
<reference evidence="2" key="1">
    <citation type="journal article" date="2015" name="Nature">
        <title>Complex archaea that bridge the gap between prokaryotes and eukaryotes.</title>
        <authorList>
            <person name="Spang A."/>
            <person name="Saw J.H."/>
            <person name="Jorgensen S.L."/>
            <person name="Zaremba-Niedzwiedzka K."/>
            <person name="Martijn J."/>
            <person name="Lind A.E."/>
            <person name="van Eijk R."/>
            <person name="Schleper C."/>
            <person name="Guy L."/>
            <person name="Ettema T.J."/>
        </authorList>
    </citation>
    <scope>NUCLEOTIDE SEQUENCE</scope>
</reference>